<sequence>MGVKLYLEVKRNEPRIGMYLLCIDTTKKRVREILNFDCSSGEIICVEGTERDMEALALVESKVCDLDYNPELNATNYITDSESTGVKTGQLYKDRGTLIDVMAKYKIKNNFNFRVKRSDKKRY</sequence>
<reference evidence="1 2" key="1">
    <citation type="submission" date="2024-02" db="EMBL/GenBank/DDBJ databases">
        <title>de novo genome assembly of Solanum bulbocastanum strain 11H21.</title>
        <authorList>
            <person name="Hosaka A.J."/>
        </authorList>
    </citation>
    <scope>NUCLEOTIDE SEQUENCE [LARGE SCALE GENOMIC DNA]</scope>
    <source>
        <tissue evidence="1">Young leaves</tissue>
    </source>
</reference>
<dbReference type="AlphaFoldDB" id="A0AAN8YPA3"/>
<evidence type="ECO:0000313" key="2">
    <source>
        <dbReference type="Proteomes" id="UP001371456"/>
    </source>
</evidence>
<gene>
    <name evidence="1" type="ORF">RDI58_000584</name>
</gene>
<accession>A0AAN8YPA3</accession>
<dbReference type="EMBL" id="JBANQN010000001">
    <property type="protein sequence ID" value="KAK6802801.1"/>
    <property type="molecule type" value="Genomic_DNA"/>
</dbReference>
<name>A0AAN8YPA3_SOLBU</name>
<organism evidence="1 2">
    <name type="scientific">Solanum bulbocastanum</name>
    <name type="common">Wild potato</name>
    <dbReference type="NCBI Taxonomy" id="147425"/>
    <lineage>
        <taxon>Eukaryota</taxon>
        <taxon>Viridiplantae</taxon>
        <taxon>Streptophyta</taxon>
        <taxon>Embryophyta</taxon>
        <taxon>Tracheophyta</taxon>
        <taxon>Spermatophyta</taxon>
        <taxon>Magnoliopsida</taxon>
        <taxon>eudicotyledons</taxon>
        <taxon>Gunneridae</taxon>
        <taxon>Pentapetalae</taxon>
        <taxon>asterids</taxon>
        <taxon>lamiids</taxon>
        <taxon>Solanales</taxon>
        <taxon>Solanaceae</taxon>
        <taxon>Solanoideae</taxon>
        <taxon>Solaneae</taxon>
        <taxon>Solanum</taxon>
    </lineage>
</organism>
<proteinExistence type="predicted"/>
<comment type="caution">
    <text evidence="1">The sequence shown here is derived from an EMBL/GenBank/DDBJ whole genome shotgun (WGS) entry which is preliminary data.</text>
</comment>
<dbReference type="Proteomes" id="UP001371456">
    <property type="component" value="Unassembled WGS sequence"/>
</dbReference>
<keyword evidence="2" id="KW-1185">Reference proteome</keyword>
<evidence type="ECO:0000313" key="1">
    <source>
        <dbReference type="EMBL" id="KAK6802801.1"/>
    </source>
</evidence>
<protein>
    <submittedName>
        <fullName evidence="1">Uncharacterized protein</fullName>
    </submittedName>
</protein>